<dbReference type="Gene3D" id="2.30.30.100">
    <property type="match status" value="1"/>
</dbReference>
<dbReference type="PROSITE" id="PS52002">
    <property type="entry name" value="SM"/>
    <property type="match status" value="1"/>
</dbReference>
<dbReference type="EMBL" id="GU059107">
    <property type="protein sequence ID" value="ACY24522.1"/>
    <property type="molecule type" value="Genomic_DNA"/>
</dbReference>
<keyword evidence="2" id="KW-0687">Ribonucleoprotein</keyword>
<dbReference type="Pfam" id="PF01423">
    <property type="entry name" value="LSM"/>
    <property type="match status" value="1"/>
</dbReference>
<dbReference type="InterPro" id="IPR044641">
    <property type="entry name" value="Lsm7/SmG-like"/>
</dbReference>
<dbReference type="GO" id="GO:1990904">
    <property type="term" value="C:ribonucleoprotein complex"/>
    <property type="evidence" value="ECO:0007669"/>
    <property type="project" value="UniProtKB-KW"/>
</dbReference>
<dbReference type="SUPFAM" id="SSF50182">
    <property type="entry name" value="Sm-like ribonucleoproteins"/>
    <property type="match status" value="1"/>
</dbReference>
<evidence type="ECO:0000256" key="2">
    <source>
        <dbReference type="ARBA" id="ARBA00023274"/>
    </source>
</evidence>
<dbReference type="PANTHER" id="PTHR10553:SF5">
    <property type="entry name" value="U6 SNRNA-ASSOCIATED SM-LIKE PROTEIN LSM7"/>
    <property type="match status" value="1"/>
</dbReference>
<reference evidence="4" key="1">
    <citation type="journal article" date="2010" name="Environ. Microbiol.">
        <title>Homologues of nitrite reductases in ammonia-oxidizing archaea: diversity and genomic context.</title>
        <authorList>
            <person name="Bartossek R."/>
            <person name="Nicol G.W."/>
            <person name="Lanzen A."/>
            <person name="Klenk H.P."/>
            <person name="Schleper C."/>
        </authorList>
    </citation>
    <scope>NUCLEOTIDE SEQUENCE</scope>
</reference>
<dbReference type="SMART" id="SM00651">
    <property type="entry name" value="Sm"/>
    <property type="match status" value="1"/>
</dbReference>
<protein>
    <submittedName>
        <fullName evidence="4">Putative LSM domain protein</fullName>
    </submittedName>
</protein>
<dbReference type="PANTHER" id="PTHR10553">
    <property type="entry name" value="SMALL NUCLEAR RIBONUCLEOPROTEIN"/>
    <property type="match status" value="1"/>
</dbReference>
<evidence type="ECO:0000313" key="4">
    <source>
        <dbReference type="EMBL" id="ACY24522.1"/>
    </source>
</evidence>
<dbReference type="AlphaFoldDB" id="D4N736"/>
<dbReference type="InterPro" id="IPR047575">
    <property type="entry name" value="Sm"/>
</dbReference>
<name>D4N736_9CREN</name>
<feature type="domain" description="Sm" evidence="3">
    <location>
        <begin position="24"/>
        <end position="104"/>
    </location>
</feature>
<comment type="similarity">
    <text evidence="1">Belongs to the snRNP Sm proteins family.</text>
</comment>
<evidence type="ECO:0000256" key="1">
    <source>
        <dbReference type="ARBA" id="ARBA00006850"/>
    </source>
</evidence>
<dbReference type="GO" id="GO:0003723">
    <property type="term" value="F:RNA binding"/>
    <property type="evidence" value="ECO:0007669"/>
    <property type="project" value="InterPro"/>
</dbReference>
<dbReference type="InterPro" id="IPR001163">
    <property type="entry name" value="Sm_dom_euk/arc"/>
</dbReference>
<evidence type="ECO:0000259" key="3">
    <source>
        <dbReference type="PROSITE" id="PS52002"/>
    </source>
</evidence>
<organism evidence="4">
    <name type="scientific">uncultured crenarchaeote 57a5</name>
    <dbReference type="NCBI Taxonomy" id="684058"/>
    <lineage>
        <taxon>Archaea</taxon>
        <taxon>Thermoproteota</taxon>
        <taxon>environmental samples</taxon>
    </lineage>
</organism>
<dbReference type="InterPro" id="IPR010920">
    <property type="entry name" value="LSM_dom_sf"/>
</dbReference>
<gene>
    <name evidence="4" type="ORF">57a5orf29</name>
</gene>
<sequence>MNVEIERINIGLSKGKLRMSEEGIATQLLQESIGKNVLVKLKGRRSVRGKIKGFDKQMNIVITDATEIIEQQGNNNSEKKEQEQESQVGEALIRGDNVITIAVL</sequence>
<accession>D4N736</accession>
<proteinExistence type="inferred from homology"/>